<dbReference type="eggNOG" id="COG2227">
    <property type="taxonomic scope" value="Bacteria"/>
</dbReference>
<reference evidence="2 3" key="1">
    <citation type="submission" date="2013-12" db="EMBL/GenBank/DDBJ databases">
        <authorList>
            <consortium name="DOE Joint Genome Institute"/>
            <person name="Eisen J."/>
            <person name="Huntemann M."/>
            <person name="Han J."/>
            <person name="Chen A."/>
            <person name="Kyrpides N."/>
            <person name="Mavromatis K."/>
            <person name="Markowitz V."/>
            <person name="Palaniappan K."/>
            <person name="Ivanova N."/>
            <person name="Schaumberg A."/>
            <person name="Pati A."/>
            <person name="Liolios K."/>
            <person name="Nordberg H.P."/>
            <person name="Cantor M.N."/>
            <person name="Hua S.X."/>
            <person name="Woyke T."/>
        </authorList>
    </citation>
    <scope>NUCLEOTIDE SEQUENCE [LARGE SCALE GENOMIC DNA]</scope>
    <source>
        <strain evidence="3">DSM 19437</strain>
    </source>
</reference>
<dbReference type="GO" id="GO:0008168">
    <property type="term" value="F:methyltransferase activity"/>
    <property type="evidence" value="ECO:0007669"/>
    <property type="project" value="UniProtKB-KW"/>
</dbReference>
<keyword evidence="3" id="KW-1185">Reference proteome</keyword>
<evidence type="ECO:0000259" key="1">
    <source>
        <dbReference type="Pfam" id="PF08241"/>
    </source>
</evidence>
<dbReference type="InterPro" id="IPR029063">
    <property type="entry name" value="SAM-dependent_MTases_sf"/>
</dbReference>
<dbReference type="InterPro" id="IPR013216">
    <property type="entry name" value="Methyltransf_11"/>
</dbReference>
<keyword evidence="2" id="KW-0489">Methyltransferase</keyword>
<dbReference type="SUPFAM" id="SSF53335">
    <property type="entry name" value="S-adenosyl-L-methionine-dependent methyltransferases"/>
    <property type="match status" value="1"/>
</dbReference>
<name>W0EWR9_9BACT</name>
<dbReference type="OrthoDB" id="9791837at2"/>
<dbReference type="Proteomes" id="UP000003586">
    <property type="component" value="Chromosome"/>
</dbReference>
<evidence type="ECO:0000313" key="2">
    <source>
        <dbReference type="EMBL" id="AHF15202.1"/>
    </source>
</evidence>
<gene>
    <name evidence="2" type="ORF">NIASO_08595</name>
</gene>
<organism evidence="2 3">
    <name type="scientific">Niabella soli DSM 19437</name>
    <dbReference type="NCBI Taxonomy" id="929713"/>
    <lineage>
        <taxon>Bacteria</taxon>
        <taxon>Pseudomonadati</taxon>
        <taxon>Bacteroidota</taxon>
        <taxon>Chitinophagia</taxon>
        <taxon>Chitinophagales</taxon>
        <taxon>Chitinophagaceae</taxon>
        <taxon>Niabella</taxon>
    </lineage>
</organism>
<dbReference type="HOGENOM" id="CLU_077655_0_0_10"/>
<dbReference type="STRING" id="929713.NIASO_08595"/>
<dbReference type="EMBL" id="CP007035">
    <property type="protein sequence ID" value="AHF15202.1"/>
    <property type="molecule type" value="Genomic_DNA"/>
</dbReference>
<accession>W0EWR9</accession>
<proteinExistence type="predicted"/>
<keyword evidence="2" id="KW-0808">Transferase</keyword>
<sequence>MNFTAHNIKLKDGSTTMNNGTPILAESAMWTSIAQTVDLFFPQTHAERATVKVADLGCLEGGYTAAFARMGFDALGIEAREDNVKNCNLVKENLGLPHLNFVKDDVRNMAKYGPFDISLCYGLLYHLNDPVSFLQTLSDSTKKLLLLNTHFAPEHDFRYSLGPINNYLLAPIQKRTHFLERQKNYRLSPITTNEGYRGRWYKEWNQRTAKSGIEKMLWASYNNDRSFWLCKKELTQVLHSVGFTHVFEQFNFTGDLVPDHYTSSFNRTMFVALKS</sequence>
<dbReference type="Gene3D" id="3.40.50.150">
    <property type="entry name" value="Vaccinia Virus protein VP39"/>
    <property type="match status" value="1"/>
</dbReference>
<dbReference type="CDD" id="cd02440">
    <property type="entry name" value="AdoMet_MTases"/>
    <property type="match status" value="1"/>
</dbReference>
<dbReference type="Pfam" id="PF08241">
    <property type="entry name" value="Methyltransf_11"/>
    <property type="match status" value="1"/>
</dbReference>
<dbReference type="AlphaFoldDB" id="W0EWR9"/>
<evidence type="ECO:0000313" key="3">
    <source>
        <dbReference type="Proteomes" id="UP000003586"/>
    </source>
</evidence>
<protein>
    <submittedName>
        <fullName evidence="2">Methyltransferase type 11</fullName>
    </submittedName>
</protein>
<dbReference type="KEGG" id="nso:NIASO_08595"/>
<feature type="domain" description="Methyltransferase type 11" evidence="1">
    <location>
        <begin position="55"/>
        <end position="140"/>
    </location>
</feature>
<dbReference type="RefSeq" id="WP_008584570.1">
    <property type="nucleotide sequence ID" value="NZ_CP007035.1"/>
</dbReference>
<dbReference type="GO" id="GO:0032259">
    <property type="term" value="P:methylation"/>
    <property type="evidence" value="ECO:0007669"/>
    <property type="project" value="UniProtKB-KW"/>
</dbReference>